<proteinExistence type="predicted"/>
<organism evidence="3 4">
    <name type="scientific">Mycoplasmoides gallisepticum S6</name>
    <dbReference type="NCBI Taxonomy" id="1006581"/>
    <lineage>
        <taxon>Bacteria</taxon>
        <taxon>Bacillati</taxon>
        <taxon>Mycoplasmatota</taxon>
        <taxon>Mycoplasmoidales</taxon>
        <taxon>Mycoplasmoidaceae</taxon>
        <taxon>Mycoplasmoides</taxon>
    </lineage>
</organism>
<dbReference type="SUPFAM" id="SSF47413">
    <property type="entry name" value="lambda repressor-like DNA-binding domains"/>
    <property type="match status" value="1"/>
</dbReference>
<dbReference type="Proteomes" id="UP000018735">
    <property type="component" value="Chromosome"/>
</dbReference>
<protein>
    <submittedName>
        <fullName evidence="3">XRE family transcriptional regulator</fullName>
    </submittedName>
</protein>
<dbReference type="RefSeq" id="WP_011884502.1">
    <property type="nucleotide sequence ID" value="NC_023030.2"/>
</dbReference>
<dbReference type="InterPro" id="IPR010982">
    <property type="entry name" value="Lambda_DNA-bd_dom_sf"/>
</dbReference>
<dbReference type="InterPro" id="IPR001387">
    <property type="entry name" value="Cro/C1-type_HTH"/>
</dbReference>
<name>A0A0F6CKR7_MYCGL</name>
<dbReference type="PANTHER" id="PTHR46558:SF4">
    <property type="entry name" value="DNA-BIDING PHAGE PROTEIN"/>
    <property type="match status" value="1"/>
</dbReference>
<dbReference type="AlphaFoldDB" id="A0A0F6CKR7"/>
<evidence type="ECO:0000313" key="3">
    <source>
        <dbReference type="EMBL" id="AHB99689.1"/>
    </source>
</evidence>
<gene>
    <name evidence="3" type="ORF">GCW_02350</name>
</gene>
<dbReference type="PANTHER" id="PTHR46558">
    <property type="entry name" value="TRACRIPTIONAL REGULATORY PROTEIN-RELATED-RELATED"/>
    <property type="match status" value="1"/>
</dbReference>
<dbReference type="CDD" id="cd00093">
    <property type="entry name" value="HTH_XRE"/>
    <property type="match status" value="1"/>
</dbReference>
<dbReference type="Gene3D" id="1.10.260.40">
    <property type="entry name" value="lambda repressor-like DNA-binding domains"/>
    <property type="match status" value="1"/>
</dbReference>
<dbReference type="SMART" id="SM00530">
    <property type="entry name" value="HTH_XRE"/>
    <property type="match status" value="1"/>
</dbReference>
<feature type="domain" description="HTH cro/C1-type" evidence="2">
    <location>
        <begin position="8"/>
        <end position="56"/>
    </location>
</feature>
<keyword evidence="1" id="KW-0238">DNA-binding</keyword>
<evidence type="ECO:0000313" key="4">
    <source>
        <dbReference type="Proteomes" id="UP000018735"/>
    </source>
</evidence>
<dbReference type="GO" id="GO:0003677">
    <property type="term" value="F:DNA binding"/>
    <property type="evidence" value="ECO:0007669"/>
    <property type="project" value="UniProtKB-KW"/>
</dbReference>
<dbReference type="eggNOG" id="COG2944">
    <property type="taxonomic scope" value="Bacteria"/>
</dbReference>
<evidence type="ECO:0000259" key="2">
    <source>
        <dbReference type="PROSITE" id="PS50943"/>
    </source>
</evidence>
<dbReference type="Pfam" id="PF01381">
    <property type="entry name" value="HTH_3"/>
    <property type="match status" value="1"/>
</dbReference>
<dbReference type="EMBL" id="CP006916">
    <property type="protein sequence ID" value="AHB99689.1"/>
    <property type="molecule type" value="Genomic_DNA"/>
</dbReference>
<accession>A0A0F6CKR7</accession>
<reference evidence="3 4" key="1">
    <citation type="journal article" date="2011" name="PLoS ONE">
        <title>Core proteome of the minimal cell: comparative proteomics of three mollicute species.</title>
        <authorList>
            <person name="Fisunov G.Y."/>
            <person name="Alexeev D.G."/>
            <person name="Bazaleev N.A."/>
            <person name="Ladygina V.G."/>
            <person name="Galyamina M.A."/>
            <person name="Kondratov I.G."/>
            <person name="Zhukova N.A."/>
            <person name="Serebryakova M.V."/>
            <person name="Demina I.A."/>
            <person name="Govorun V.M."/>
        </authorList>
    </citation>
    <scope>NUCLEOTIDE SEQUENCE [LARGE SCALE GENOMIC DNA]</scope>
    <source>
        <strain evidence="3 4">S6</strain>
    </source>
</reference>
<dbReference type="HOGENOM" id="CLU_066192_58_1_14"/>
<evidence type="ECO:0000256" key="1">
    <source>
        <dbReference type="ARBA" id="ARBA00023125"/>
    </source>
</evidence>
<sequence length="64" mass="7773">MFDYAKKIREYRERKFLTQHELAKILNVSYVSICRWETGRFEPNMETKKKLVALFNEIGMKLDD</sequence>
<dbReference type="PROSITE" id="PS50943">
    <property type="entry name" value="HTH_CROC1"/>
    <property type="match status" value="1"/>
</dbReference>
<dbReference type="KEGG" id="mgz:GCW_02350"/>